<dbReference type="GO" id="GO:0006457">
    <property type="term" value="P:protein folding"/>
    <property type="evidence" value="ECO:0007669"/>
    <property type="project" value="InterPro"/>
</dbReference>
<keyword evidence="2 4" id="KW-0697">Rotamase</keyword>
<dbReference type="PROSITE" id="PS50072">
    <property type="entry name" value="CSA_PPIASE_2"/>
    <property type="match status" value="1"/>
</dbReference>
<dbReference type="RefSeq" id="XP_066067729.1">
    <property type="nucleotide sequence ID" value="XM_066211632.1"/>
</dbReference>
<organism evidence="6 7">
    <name type="scientific">Cryptococcus depauperatus CBS 7841</name>
    <dbReference type="NCBI Taxonomy" id="1295531"/>
    <lineage>
        <taxon>Eukaryota</taxon>
        <taxon>Fungi</taxon>
        <taxon>Dikarya</taxon>
        <taxon>Basidiomycota</taxon>
        <taxon>Agaricomycotina</taxon>
        <taxon>Tremellomycetes</taxon>
        <taxon>Tremellales</taxon>
        <taxon>Cryptococcaceae</taxon>
        <taxon>Cryptococcus</taxon>
    </lineage>
</organism>
<evidence type="ECO:0000313" key="7">
    <source>
        <dbReference type="Proteomes" id="UP000094043"/>
    </source>
</evidence>
<evidence type="ECO:0000256" key="1">
    <source>
        <dbReference type="ARBA" id="ARBA00000971"/>
    </source>
</evidence>
<name>A0A1E3IS26_9TREE</name>
<proteinExistence type="inferred from homology"/>
<protein>
    <recommendedName>
        <fullName evidence="4">Peptidyl-prolyl cis-trans isomerase</fullName>
        <shortName evidence="4">PPIase</shortName>
        <ecNumber evidence="4">5.2.1.8</ecNumber>
    </recommendedName>
</protein>
<dbReference type="PRINTS" id="PR00153">
    <property type="entry name" value="CSAPPISMRASE"/>
</dbReference>
<dbReference type="Pfam" id="PF00160">
    <property type="entry name" value="Pro_isomerase"/>
    <property type="match status" value="1"/>
</dbReference>
<reference evidence="6" key="2">
    <citation type="journal article" date="2022" name="Elife">
        <title>Obligate sexual reproduction of a homothallic fungus closely related to the Cryptococcus pathogenic species complex.</title>
        <authorList>
            <person name="Passer A.R."/>
            <person name="Clancey S.A."/>
            <person name="Shea T."/>
            <person name="David-Palma M."/>
            <person name="Averette A.F."/>
            <person name="Boekhout T."/>
            <person name="Porcel B.M."/>
            <person name="Nowrousian M."/>
            <person name="Cuomo C.A."/>
            <person name="Sun S."/>
            <person name="Heitman J."/>
            <person name="Coelho M.A."/>
        </authorList>
    </citation>
    <scope>NUCLEOTIDE SEQUENCE</scope>
    <source>
        <strain evidence="6">CBS 7841</strain>
    </source>
</reference>
<dbReference type="GO" id="GO:0016018">
    <property type="term" value="F:cyclosporin A binding"/>
    <property type="evidence" value="ECO:0007669"/>
    <property type="project" value="TreeGrafter"/>
</dbReference>
<dbReference type="AlphaFoldDB" id="A0A1E3IS26"/>
<dbReference type="PANTHER" id="PTHR11071:SF561">
    <property type="entry name" value="PEPTIDYL-PROLYL CIS-TRANS ISOMERASE D-RELATED"/>
    <property type="match status" value="1"/>
</dbReference>
<reference evidence="6" key="1">
    <citation type="submission" date="2016-06" db="EMBL/GenBank/DDBJ databases">
        <authorList>
            <person name="Cuomo C."/>
            <person name="Litvintseva A."/>
            <person name="Heitman J."/>
            <person name="Chen Y."/>
            <person name="Sun S."/>
            <person name="Springer D."/>
            <person name="Dromer F."/>
            <person name="Young S."/>
            <person name="Zeng Q."/>
            <person name="Chapman S."/>
            <person name="Gujja S."/>
            <person name="Saif S."/>
            <person name="Birren B."/>
        </authorList>
    </citation>
    <scope>NUCLEOTIDE SEQUENCE</scope>
    <source>
        <strain evidence="6">CBS 7841</strain>
    </source>
</reference>
<feature type="compositionally biased region" description="Basic and acidic residues" evidence="5">
    <location>
        <begin position="1"/>
        <end position="15"/>
    </location>
</feature>
<feature type="region of interest" description="Disordered" evidence="5">
    <location>
        <begin position="176"/>
        <end position="197"/>
    </location>
</feature>
<dbReference type="InterPro" id="IPR020892">
    <property type="entry name" value="Cyclophilin-type_PPIase_CS"/>
</dbReference>
<reference evidence="6" key="3">
    <citation type="submission" date="2024-01" db="EMBL/GenBank/DDBJ databases">
        <authorList>
            <person name="Coelho M.A."/>
            <person name="David-Palma M."/>
            <person name="Shea T."/>
            <person name="Sun S."/>
            <person name="Cuomo C.A."/>
            <person name="Heitman J."/>
        </authorList>
    </citation>
    <scope>NUCLEOTIDE SEQUENCE</scope>
    <source>
        <strain evidence="6">CBS 7841</strain>
    </source>
</reference>
<dbReference type="PIRSF" id="PIRSF001467">
    <property type="entry name" value="Peptidylpro_ismrse"/>
    <property type="match status" value="1"/>
</dbReference>
<evidence type="ECO:0000256" key="4">
    <source>
        <dbReference type="RuleBase" id="RU363019"/>
    </source>
</evidence>
<dbReference type="InterPro" id="IPR002130">
    <property type="entry name" value="Cyclophilin-type_PPIase_dom"/>
</dbReference>
<dbReference type="EC" id="5.2.1.8" evidence="4"/>
<sequence length="197" mass="21620">MADDKKNVNNEKKDVVEDETKDEKNLPNVFIKVSVNGKDIGRVEFKLYDDVTPKTAANFRGLCTGKKPDDTPLPSNFSYKSSPFHRVIPGFMIQGGDIERHDGTGGVSIYGSKFPDENFEKKHDKAGLLSCANAGSNTNGSQFFITTADKCEWLDGKHTVFGEVVEGMSVVKEIESKGNKEGKPPRDKIIISDCGTV</sequence>
<dbReference type="VEuPathDB" id="FungiDB:L203_01460"/>
<evidence type="ECO:0000256" key="3">
    <source>
        <dbReference type="ARBA" id="ARBA00023235"/>
    </source>
</evidence>
<evidence type="ECO:0000256" key="5">
    <source>
        <dbReference type="SAM" id="MobiDB-lite"/>
    </source>
</evidence>
<keyword evidence="3 4" id="KW-0413">Isomerase</keyword>
<dbReference type="FunFam" id="2.40.100.10:FF:000025">
    <property type="entry name" value="Peptidyl-prolyl cis-trans isomerase CYP19-2"/>
    <property type="match status" value="1"/>
</dbReference>
<accession>A0A1E3IS26</accession>
<comment type="similarity">
    <text evidence="4">Belongs to the cyclophilin-type PPIase family.</text>
</comment>
<dbReference type="OrthoDB" id="193499at2759"/>
<dbReference type="Proteomes" id="UP000094043">
    <property type="component" value="Chromosome 2"/>
</dbReference>
<keyword evidence="7" id="KW-1185">Reference proteome</keyword>
<feature type="region of interest" description="Disordered" evidence="5">
    <location>
        <begin position="1"/>
        <end position="21"/>
    </location>
</feature>
<dbReference type="Gene3D" id="2.40.100.10">
    <property type="entry name" value="Cyclophilin-like"/>
    <property type="match status" value="1"/>
</dbReference>
<evidence type="ECO:0000313" key="6">
    <source>
        <dbReference type="EMBL" id="WVN87029.1"/>
    </source>
</evidence>
<dbReference type="PROSITE" id="PS00170">
    <property type="entry name" value="CSA_PPIASE_1"/>
    <property type="match status" value="1"/>
</dbReference>
<dbReference type="KEGG" id="cdep:91086417"/>
<dbReference type="EMBL" id="CP143785">
    <property type="protein sequence ID" value="WVN87029.1"/>
    <property type="molecule type" value="Genomic_DNA"/>
</dbReference>
<dbReference type="GeneID" id="91086417"/>
<dbReference type="InterPro" id="IPR024936">
    <property type="entry name" value="Cyclophilin-type_PPIase"/>
</dbReference>
<dbReference type="PANTHER" id="PTHR11071">
    <property type="entry name" value="PEPTIDYL-PROLYL CIS-TRANS ISOMERASE"/>
    <property type="match status" value="1"/>
</dbReference>
<comment type="function">
    <text evidence="4">PPIases accelerate the folding of proteins. It catalyzes the cis-trans isomerization of proline imidic peptide bonds in oligopeptides.</text>
</comment>
<dbReference type="GO" id="GO:0005737">
    <property type="term" value="C:cytoplasm"/>
    <property type="evidence" value="ECO:0007669"/>
    <property type="project" value="TreeGrafter"/>
</dbReference>
<feature type="compositionally biased region" description="Basic and acidic residues" evidence="5">
    <location>
        <begin position="176"/>
        <end position="190"/>
    </location>
</feature>
<dbReference type="InterPro" id="IPR029000">
    <property type="entry name" value="Cyclophilin-like_dom_sf"/>
</dbReference>
<gene>
    <name evidence="6" type="ORF">L203_102205</name>
</gene>
<dbReference type="SUPFAM" id="SSF50891">
    <property type="entry name" value="Cyclophilin-like"/>
    <property type="match status" value="1"/>
</dbReference>
<evidence type="ECO:0000256" key="2">
    <source>
        <dbReference type="ARBA" id="ARBA00023110"/>
    </source>
</evidence>
<dbReference type="GO" id="GO:0003755">
    <property type="term" value="F:peptidyl-prolyl cis-trans isomerase activity"/>
    <property type="evidence" value="ECO:0007669"/>
    <property type="project" value="UniProtKB-UniRule"/>
</dbReference>
<comment type="catalytic activity">
    <reaction evidence="1 4">
        <text>[protein]-peptidylproline (omega=180) = [protein]-peptidylproline (omega=0)</text>
        <dbReference type="Rhea" id="RHEA:16237"/>
        <dbReference type="Rhea" id="RHEA-COMP:10747"/>
        <dbReference type="Rhea" id="RHEA-COMP:10748"/>
        <dbReference type="ChEBI" id="CHEBI:83833"/>
        <dbReference type="ChEBI" id="CHEBI:83834"/>
        <dbReference type="EC" id="5.2.1.8"/>
    </reaction>
</comment>